<name>A0A2S1LEI4_9FLAO</name>
<dbReference type="OrthoDB" id="1286432at2"/>
<dbReference type="AlphaFoldDB" id="A0A2S1LEI4"/>
<dbReference type="EMBL" id="CP020918">
    <property type="protein sequence ID" value="AWG22190.1"/>
    <property type="molecule type" value="Genomic_DNA"/>
</dbReference>
<proteinExistence type="predicted"/>
<organism evidence="1 2">
    <name type="scientific">Flavobacterium faecale</name>
    <dbReference type="NCBI Taxonomy" id="1355330"/>
    <lineage>
        <taxon>Bacteria</taxon>
        <taxon>Pseudomonadati</taxon>
        <taxon>Bacteroidota</taxon>
        <taxon>Flavobacteriia</taxon>
        <taxon>Flavobacteriales</taxon>
        <taxon>Flavobacteriaceae</taxon>
        <taxon>Flavobacterium</taxon>
    </lineage>
</organism>
<evidence type="ECO:0000313" key="2">
    <source>
        <dbReference type="Proteomes" id="UP000244527"/>
    </source>
</evidence>
<dbReference type="KEGG" id="ffa:FFWV33_12035"/>
<sequence length="744" mass="81739">MRKLLNILLFCTTASFAQNYQYAQNKKPELQKAASIVEAPLSRVIDLNQIEEKAYFAAHFLPLSEKANIQKALDQYGAIRLDKGSYEGVAITMHSNQHIYGHPTFSWTSKITVAGGSSNVSLINMHVEGEDLHLGNGAPITNCLFKNFAFTGIVADSGAMIENCEFINFIISYTNLDFSKSGYYRNNKFIKIQGGGAEPRGTAGITIKGNSSTPSYGNTHLWTNLLTPQGDAIVLDNLQSSNWVGVDTEMWNSEGLSVGNKSMFYATNMGVLNITELGGTDYSKTPTGGYNIDAKKLLLLNNGIGSSVLSKISTTTNAFNLGSYIDITRQEGTVGGYDLSGQRLQDIYNTSDVYINGLIQSTVLSNTGTMVTDYLGTKKTPWSRPSWENLPDPLGANWKIDRVGKPDSASYIQNLINTNKIAELPEGVFYIGSSLNVGSNGEGIIGAGTGKTIICGLTDDFPLISMYNKKSPGADYFGTDYTLAYLTLQGGSKGQFFPENYWGTSYITPKFVIFRDQAIGAHFYKMGGTDNCFWDHVSFINCGIGFYQDSKYFTGDPGYIDKVVFYDNQFLNCGIGVSVQAARADNLNAWVNCKFDNNEIAYENGSNNFPIMANCDFTNTYGDYIIRGGDISLYNCDFHDNKPTIATHHFVQIWAEGCNFMDNVPFSTSVINNSTSQTILNSTIVGDAIDRKHTGNKLDRSLFMNTNLLFHPTINKFMMTVKGVVPTVIIDAAPNPYPQLLVTQ</sequence>
<dbReference type="InterPro" id="IPR011050">
    <property type="entry name" value="Pectin_lyase_fold/virulence"/>
</dbReference>
<dbReference type="RefSeq" id="WP_108741119.1">
    <property type="nucleotide sequence ID" value="NZ_CP020918.1"/>
</dbReference>
<reference evidence="1 2" key="1">
    <citation type="submission" date="2017-04" db="EMBL/GenBank/DDBJ databases">
        <title>Compelte genome sequence of WV33.</title>
        <authorList>
            <person name="Lee P.C."/>
        </authorList>
    </citation>
    <scope>NUCLEOTIDE SEQUENCE [LARGE SCALE GENOMIC DNA]</scope>
    <source>
        <strain evidence="1 2">WV33</strain>
    </source>
</reference>
<protein>
    <submittedName>
        <fullName evidence="1">Uncharacterized protein</fullName>
    </submittedName>
</protein>
<evidence type="ECO:0000313" key="1">
    <source>
        <dbReference type="EMBL" id="AWG22190.1"/>
    </source>
</evidence>
<keyword evidence="2" id="KW-1185">Reference proteome</keyword>
<gene>
    <name evidence="1" type="ORF">FFWV33_12035</name>
</gene>
<dbReference type="Proteomes" id="UP000244527">
    <property type="component" value="Chromosome"/>
</dbReference>
<accession>A0A2S1LEI4</accession>
<dbReference type="SUPFAM" id="SSF51126">
    <property type="entry name" value="Pectin lyase-like"/>
    <property type="match status" value="2"/>
</dbReference>